<organism evidence="8 9">
    <name type="scientific">Symbiochloris irregularis</name>
    <dbReference type="NCBI Taxonomy" id="706552"/>
    <lineage>
        <taxon>Eukaryota</taxon>
        <taxon>Viridiplantae</taxon>
        <taxon>Chlorophyta</taxon>
        <taxon>core chlorophytes</taxon>
        <taxon>Trebouxiophyceae</taxon>
        <taxon>Trebouxiales</taxon>
        <taxon>Trebouxiaceae</taxon>
        <taxon>Symbiochloris</taxon>
    </lineage>
</organism>
<feature type="region of interest" description="Disordered" evidence="5">
    <location>
        <begin position="1"/>
        <end position="106"/>
    </location>
</feature>
<dbReference type="InterPro" id="IPR001478">
    <property type="entry name" value="PDZ"/>
</dbReference>
<dbReference type="GO" id="GO:0004252">
    <property type="term" value="F:serine-type endopeptidase activity"/>
    <property type="evidence" value="ECO:0007669"/>
    <property type="project" value="InterPro"/>
</dbReference>
<evidence type="ECO:0000313" key="8">
    <source>
        <dbReference type="EMBL" id="KAK9791361.1"/>
    </source>
</evidence>
<evidence type="ECO:0000256" key="5">
    <source>
        <dbReference type="SAM" id="MobiDB-lite"/>
    </source>
</evidence>
<dbReference type="InterPro" id="IPR043504">
    <property type="entry name" value="Peptidase_S1_PA_chymotrypsin"/>
</dbReference>
<protein>
    <submittedName>
        <fullName evidence="8">Uncharacterized protein</fullName>
    </submittedName>
</protein>
<keyword evidence="2" id="KW-0645">Protease</keyword>
<dbReference type="InterPro" id="IPR046449">
    <property type="entry name" value="DEGP_PDZ_sf"/>
</dbReference>
<evidence type="ECO:0000259" key="7">
    <source>
        <dbReference type="Pfam" id="PF17815"/>
    </source>
</evidence>
<dbReference type="Pfam" id="PF17815">
    <property type="entry name" value="PDZ_3"/>
    <property type="match status" value="1"/>
</dbReference>
<sequence>MVSKRKPKKQKVESPVDASASEGAQEEHLPQDRVPRLRTRASDNADSDRSRPPAAPAPAGKRTRRRRASQEGLEASASLLQPAEALPTSPSMSQQDKGPPPLHEGTRRDFQTLMHAVVKVFCMHSEPNWSLPWQRKRQYASSGSGFIIEGRRILTNAHCIEHGTQVKVRRRGSETKFIAQVICVGTECDIAMLSVEDDSFWEGLQPVTFGELPKLQDSVTVIGFPVGGDSMSVTSGVVSRIEVTVYAQSTSELLGVQIDAAINGGNSGGPAFNVSGECVGVAFQTLRGDDAESIGYIIPTPVVHHFISDYERNKRFTAFPNIGIEWQRLESPQLRQALGMKAEHKGVRVRRVDPTVPLAASVREGDILLSFDGIQIGNDGTVPFRSGERLSFTYLVSHKYTHDKATLRLLRDGKEFQVQSELVPNRRLIPYHLHGRVPPYFIIAGLVFTQVTVPFMRSEFGKDFDFDSPISLLERLANGQVTIPGQEVVLLACVLASDVSIGYEEVTNVVVRKLNGKAINNLPELVCLVEGCKDPYLRFDLDHNSVLALETKTARAATPDILAMHCVPCDRSEDLRQGKEHAMTIRMGHTANASALANGT</sequence>
<dbReference type="AlphaFoldDB" id="A0AAW1NNM4"/>
<dbReference type="InterPro" id="IPR001940">
    <property type="entry name" value="Peptidase_S1C"/>
</dbReference>
<gene>
    <name evidence="8" type="ORF">WJX73_008963</name>
</gene>
<evidence type="ECO:0000256" key="1">
    <source>
        <dbReference type="ARBA" id="ARBA00010541"/>
    </source>
</evidence>
<feature type="compositionally biased region" description="Basic and acidic residues" evidence="5">
    <location>
        <begin position="25"/>
        <end position="51"/>
    </location>
</feature>
<evidence type="ECO:0000256" key="2">
    <source>
        <dbReference type="ARBA" id="ARBA00022670"/>
    </source>
</evidence>
<evidence type="ECO:0000313" key="9">
    <source>
        <dbReference type="Proteomes" id="UP001465755"/>
    </source>
</evidence>
<dbReference type="Gene3D" id="2.30.42.10">
    <property type="match status" value="1"/>
</dbReference>
<dbReference type="FunFam" id="2.40.10.10:FF:000012">
    <property type="entry name" value="protease Do-like 9"/>
    <property type="match status" value="1"/>
</dbReference>
<dbReference type="SUPFAM" id="SSF50494">
    <property type="entry name" value="Trypsin-like serine proteases"/>
    <property type="match status" value="1"/>
</dbReference>
<dbReference type="InterPro" id="IPR041517">
    <property type="entry name" value="DEGP_PDZ"/>
</dbReference>
<dbReference type="PANTHER" id="PTHR45980:SF18">
    <property type="entry name" value="PROTEASE DO-LIKE 9"/>
    <property type="match status" value="1"/>
</dbReference>
<accession>A0AAW1NNM4</accession>
<dbReference type="GO" id="GO:0006508">
    <property type="term" value="P:proteolysis"/>
    <property type="evidence" value="ECO:0007669"/>
    <property type="project" value="UniProtKB-KW"/>
</dbReference>
<name>A0AAW1NNM4_9CHLO</name>
<evidence type="ECO:0000256" key="3">
    <source>
        <dbReference type="ARBA" id="ARBA00022801"/>
    </source>
</evidence>
<dbReference type="SUPFAM" id="SSF50156">
    <property type="entry name" value="PDZ domain-like"/>
    <property type="match status" value="1"/>
</dbReference>
<dbReference type="Pfam" id="PF13365">
    <property type="entry name" value="Trypsin_2"/>
    <property type="match status" value="1"/>
</dbReference>
<dbReference type="Proteomes" id="UP001465755">
    <property type="component" value="Unassembled WGS sequence"/>
</dbReference>
<dbReference type="Gene3D" id="3.20.190.20">
    <property type="match status" value="1"/>
</dbReference>
<keyword evidence="4" id="KW-0720">Serine protease</keyword>
<dbReference type="InterPro" id="IPR036034">
    <property type="entry name" value="PDZ_sf"/>
</dbReference>
<dbReference type="PRINTS" id="PR00834">
    <property type="entry name" value="PROTEASES2C"/>
</dbReference>
<dbReference type="Pfam" id="PF13180">
    <property type="entry name" value="PDZ_2"/>
    <property type="match status" value="1"/>
</dbReference>
<proteinExistence type="inferred from homology"/>
<dbReference type="Gene3D" id="2.40.10.10">
    <property type="entry name" value="Trypsin-like serine proteases"/>
    <property type="match status" value="2"/>
</dbReference>
<dbReference type="EMBL" id="JALJOQ010000179">
    <property type="protein sequence ID" value="KAK9791361.1"/>
    <property type="molecule type" value="Genomic_DNA"/>
</dbReference>
<keyword evidence="9" id="KW-1185">Reference proteome</keyword>
<reference evidence="8 9" key="1">
    <citation type="journal article" date="2024" name="Nat. Commun.">
        <title>Phylogenomics reveals the evolutionary origins of lichenization in chlorophyte algae.</title>
        <authorList>
            <person name="Puginier C."/>
            <person name="Libourel C."/>
            <person name="Otte J."/>
            <person name="Skaloud P."/>
            <person name="Haon M."/>
            <person name="Grisel S."/>
            <person name="Petersen M."/>
            <person name="Berrin J.G."/>
            <person name="Delaux P.M."/>
            <person name="Dal Grande F."/>
            <person name="Keller J."/>
        </authorList>
    </citation>
    <scope>NUCLEOTIDE SEQUENCE [LARGE SCALE GENOMIC DNA]</scope>
    <source>
        <strain evidence="8 9">SAG 2036</strain>
    </source>
</reference>
<dbReference type="InterPro" id="IPR009003">
    <property type="entry name" value="Peptidase_S1_PA"/>
</dbReference>
<evidence type="ECO:0000256" key="4">
    <source>
        <dbReference type="ARBA" id="ARBA00022825"/>
    </source>
</evidence>
<comment type="caution">
    <text evidence="8">The sequence shown here is derived from an EMBL/GenBank/DDBJ whole genome shotgun (WGS) entry which is preliminary data.</text>
</comment>
<feature type="domain" description="Protease Do-like PDZ" evidence="7">
    <location>
        <begin position="429"/>
        <end position="574"/>
    </location>
</feature>
<evidence type="ECO:0000259" key="6">
    <source>
        <dbReference type="Pfam" id="PF13180"/>
    </source>
</evidence>
<feature type="domain" description="PDZ" evidence="6">
    <location>
        <begin position="323"/>
        <end position="419"/>
    </location>
</feature>
<keyword evidence="3" id="KW-0378">Hydrolase</keyword>
<comment type="similarity">
    <text evidence="1">Belongs to the peptidase S1C family.</text>
</comment>
<dbReference type="PANTHER" id="PTHR45980">
    <property type="match status" value="1"/>
</dbReference>